<keyword evidence="1" id="KW-1185">Reference proteome</keyword>
<dbReference type="Proteomes" id="UP000001819">
    <property type="component" value="Chromosome 2"/>
</dbReference>
<organism evidence="1 2">
    <name type="scientific">Drosophila pseudoobscura pseudoobscura</name>
    <name type="common">Fruit fly</name>
    <dbReference type="NCBI Taxonomy" id="46245"/>
    <lineage>
        <taxon>Eukaryota</taxon>
        <taxon>Metazoa</taxon>
        <taxon>Ecdysozoa</taxon>
        <taxon>Arthropoda</taxon>
        <taxon>Hexapoda</taxon>
        <taxon>Insecta</taxon>
        <taxon>Pterygota</taxon>
        <taxon>Neoptera</taxon>
        <taxon>Endopterygota</taxon>
        <taxon>Diptera</taxon>
        <taxon>Brachycera</taxon>
        <taxon>Muscomorpha</taxon>
        <taxon>Ephydroidea</taxon>
        <taxon>Drosophilidae</taxon>
        <taxon>Drosophila</taxon>
        <taxon>Sophophora</taxon>
    </lineage>
</organism>
<dbReference type="KEGG" id="dpo:6897749"/>
<evidence type="ECO:0000313" key="1">
    <source>
        <dbReference type="Proteomes" id="UP000001819"/>
    </source>
</evidence>
<accession>A0A6I8VNH0</accession>
<dbReference type="InParanoid" id="A0A6I8VNH0"/>
<dbReference type="AlphaFoldDB" id="A0A6I8VNH0"/>
<proteinExistence type="predicted"/>
<dbReference type="Pfam" id="PF06477">
    <property type="entry name" value="DUF1091"/>
    <property type="match status" value="2"/>
</dbReference>
<feature type="non-terminal residue" evidence="2">
    <location>
        <position position="1"/>
    </location>
</feature>
<dbReference type="PANTHER" id="PTHR20898:SF0">
    <property type="entry name" value="DAEDALUS ON 3-RELATED"/>
    <property type="match status" value="1"/>
</dbReference>
<dbReference type="RefSeq" id="XP_033232309.1">
    <property type="nucleotide sequence ID" value="XM_033376418.1"/>
</dbReference>
<dbReference type="InterPro" id="IPR010512">
    <property type="entry name" value="DUF1091"/>
</dbReference>
<name>A0A6I8VNH0_DROPS</name>
<sequence>NSSCTNSSSQDAVVFKFTNFVCESYNRSWLLFHNCRLKAVSRSKVLLNMNATMLVPANDITIRAQIFKKASGYKPWLFDVTFDACQYLRKPNQPFVALVYGLFKQFTNINHTCPYVVRLCGYFSKLQHLKLILQGPQIIKDFYLRPELMRLPIPTGDYLLTIQWYLDKKPQFDTNDAVVFRFTNFVCKSYNASAFVFNNCRLKAVSRERVLLNMNGTVLHSINNVSLHAKIFKRANGFQPWLLEGTVDVCRFLQKRNNPFIRIVFNLFQEFSNINHTCPYVGPQIVKDFYLKPELLRLPFPTGDYLLSMQWLFYNRPQFDTNVSFAYVEDLLVLKKNN</sequence>
<reference evidence="2" key="2">
    <citation type="submission" date="2025-08" db="UniProtKB">
        <authorList>
            <consortium name="RefSeq"/>
        </authorList>
    </citation>
    <scope>IDENTIFICATION</scope>
    <source>
        <strain evidence="2">MV-25-SWS-2005</strain>
        <tissue evidence="2">Whole body</tissue>
    </source>
</reference>
<evidence type="ECO:0000313" key="2">
    <source>
        <dbReference type="RefSeq" id="XP_033232309.1"/>
    </source>
</evidence>
<reference evidence="1" key="1">
    <citation type="submission" date="2024-06" db="UniProtKB">
        <authorList>
            <consortium name="RefSeq"/>
        </authorList>
    </citation>
    <scope>NUCLEOTIDE SEQUENCE [LARGE SCALE GENOMIC DNA]</scope>
    <source>
        <strain evidence="1">MV2-25</strain>
    </source>
</reference>
<gene>
    <name evidence="2" type="primary">LOC6897749</name>
</gene>
<protein>
    <submittedName>
        <fullName evidence="2">Uncharacterized protein</fullName>
    </submittedName>
</protein>
<dbReference type="PANTHER" id="PTHR20898">
    <property type="entry name" value="DAEDALUS ON 3-RELATED-RELATED"/>
    <property type="match status" value="1"/>
</dbReference>
<dbReference type="SMART" id="SM00697">
    <property type="entry name" value="DM8"/>
    <property type="match status" value="2"/>
</dbReference>